<feature type="region of interest" description="Disordered" evidence="1">
    <location>
        <begin position="68"/>
        <end position="88"/>
    </location>
</feature>
<gene>
    <name evidence="2" type="ORF">OJAV_G00192080</name>
</gene>
<dbReference type="EMBL" id="CM012455">
    <property type="protein sequence ID" value="RVE59797.1"/>
    <property type="molecule type" value="Genomic_DNA"/>
</dbReference>
<keyword evidence="3" id="KW-1185">Reference proteome</keyword>
<evidence type="ECO:0000313" key="3">
    <source>
        <dbReference type="Proteomes" id="UP000283210"/>
    </source>
</evidence>
<accession>A0A437CAK9</accession>
<name>A0A437CAK9_ORYJA</name>
<reference evidence="2 3" key="2">
    <citation type="submission" date="2019-01" db="EMBL/GenBank/DDBJ databases">
        <title>A chromosome length genome reference of the Java medaka (oryzias javanicus).</title>
        <authorList>
            <person name="Herpin A."/>
            <person name="Takehana Y."/>
            <person name="Naruse K."/>
            <person name="Ansai S."/>
            <person name="Kawaguchi M."/>
        </authorList>
    </citation>
    <scope>NUCLEOTIDE SEQUENCE [LARGE SCALE GENOMIC DNA]</scope>
    <source>
        <strain evidence="2">RS831</strain>
        <tissue evidence="2">Whole body</tissue>
    </source>
</reference>
<dbReference type="Proteomes" id="UP000283210">
    <property type="component" value="Chromosome 19"/>
</dbReference>
<feature type="region of interest" description="Disordered" evidence="1">
    <location>
        <begin position="1"/>
        <end position="50"/>
    </location>
</feature>
<reference evidence="2 3" key="1">
    <citation type="submission" date="2018-11" db="EMBL/GenBank/DDBJ databases">
        <authorList>
            <person name="Lopez-Roques C."/>
            <person name="Donnadieu C."/>
            <person name="Bouchez O."/>
            <person name="Klopp C."/>
            <person name="Cabau C."/>
            <person name="Zahm M."/>
        </authorList>
    </citation>
    <scope>NUCLEOTIDE SEQUENCE [LARGE SCALE GENOMIC DNA]</scope>
    <source>
        <strain evidence="2">RS831</strain>
        <tissue evidence="2">Whole body</tissue>
    </source>
</reference>
<evidence type="ECO:0000256" key="1">
    <source>
        <dbReference type="SAM" id="MobiDB-lite"/>
    </source>
</evidence>
<evidence type="ECO:0000313" key="2">
    <source>
        <dbReference type="EMBL" id="RVE59797.1"/>
    </source>
</evidence>
<protein>
    <submittedName>
        <fullName evidence="2">Uncharacterized protein</fullName>
    </submittedName>
</protein>
<dbReference type="AlphaFoldDB" id="A0A437CAK9"/>
<feature type="compositionally biased region" description="Basic residues" evidence="1">
    <location>
        <begin position="41"/>
        <end position="50"/>
    </location>
</feature>
<organism evidence="2 3">
    <name type="scientific">Oryzias javanicus</name>
    <name type="common">Javanese ricefish</name>
    <name type="synonym">Aplocheilus javanicus</name>
    <dbReference type="NCBI Taxonomy" id="123683"/>
    <lineage>
        <taxon>Eukaryota</taxon>
        <taxon>Metazoa</taxon>
        <taxon>Chordata</taxon>
        <taxon>Craniata</taxon>
        <taxon>Vertebrata</taxon>
        <taxon>Euteleostomi</taxon>
        <taxon>Actinopterygii</taxon>
        <taxon>Neopterygii</taxon>
        <taxon>Teleostei</taxon>
        <taxon>Neoteleostei</taxon>
        <taxon>Acanthomorphata</taxon>
        <taxon>Ovalentaria</taxon>
        <taxon>Atherinomorphae</taxon>
        <taxon>Beloniformes</taxon>
        <taxon>Adrianichthyidae</taxon>
        <taxon>Oryziinae</taxon>
        <taxon>Oryzias</taxon>
    </lineage>
</organism>
<proteinExistence type="predicted"/>
<sequence length="88" mass="10349">MGRGAIHEVKDRDARALEQVRPREDDITTLPLPPEGGGSRLRPHRRRRVSRERRPRRWVALWRLGKLTQRSPSPPLNHTVGHEIERRL</sequence>
<feature type="compositionally biased region" description="Basic and acidic residues" evidence="1">
    <location>
        <begin position="1"/>
        <end position="26"/>
    </location>
</feature>